<gene>
    <name evidence="4" type="ORF">L9F63_025242</name>
</gene>
<dbReference type="EMBL" id="JASPKZ010009235">
    <property type="protein sequence ID" value="KAJ9577896.1"/>
    <property type="molecule type" value="Genomic_DNA"/>
</dbReference>
<dbReference type="GO" id="GO:0006887">
    <property type="term" value="P:exocytosis"/>
    <property type="evidence" value="ECO:0007669"/>
    <property type="project" value="UniProtKB-KW"/>
</dbReference>
<dbReference type="Gene3D" id="2.60.40.150">
    <property type="entry name" value="C2 domain"/>
    <property type="match status" value="1"/>
</dbReference>
<dbReference type="InterPro" id="IPR035892">
    <property type="entry name" value="C2_domain_sf"/>
</dbReference>
<evidence type="ECO:0000256" key="1">
    <source>
        <dbReference type="ARBA" id="ARBA00005823"/>
    </source>
</evidence>
<evidence type="ECO:0000313" key="4">
    <source>
        <dbReference type="EMBL" id="KAJ9577896.1"/>
    </source>
</evidence>
<accession>A0AAD7ZCB1</accession>
<dbReference type="Pfam" id="PF00168">
    <property type="entry name" value="C2"/>
    <property type="match status" value="1"/>
</dbReference>
<dbReference type="PANTHER" id="PTHR45999">
    <property type="entry name" value="UNC-13-4A, ISOFORM B"/>
    <property type="match status" value="1"/>
</dbReference>
<dbReference type="SMART" id="SM00239">
    <property type="entry name" value="C2"/>
    <property type="match status" value="1"/>
</dbReference>
<dbReference type="PROSITE" id="PS50004">
    <property type="entry name" value="C2"/>
    <property type="match status" value="1"/>
</dbReference>
<comment type="caution">
    <text evidence="4">The sequence shown here is derived from an EMBL/GenBank/DDBJ whole genome shotgun (WGS) entry which is preliminary data.</text>
</comment>
<evidence type="ECO:0000313" key="5">
    <source>
        <dbReference type="Proteomes" id="UP001233999"/>
    </source>
</evidence>
<organism evidence="4 5">
    <name type="scientific">Diploptera punctata</name>
    <name type="common">Pacific beetle cockroach</name>
    <dbReference type="NCBI Taxonomy" id="6984"/>
    <lineage>
        <taxon>Eukaryota</taxon>
        <taxon>Metazoa</taxon>
        <taxon>Ecdysozoa</taxon>
        <taxon>Arthropoda</taxon>
        <taxon>Hexapoda</taxon>
        <taxon>Insecta</taxon>
        <taxon>Pterygota</taxon>
        <taxon>Neoptera</taxon>
        <taxon>Polyneoptera</taxon>
        <taxon>Dictyoptera</taxon>
        <taxon>Blattodea</taxon>
        <taxon>Blaberoidea</taxon>
        <taxon>Blaberidae</taxon>
        <taxon>Diplopterinae</taxon>
        <taxon>Diploptera</taxon>
    </lineage>
</organism>
<keyword evidence="5" id="KW-1185">Reference proteome</keyword>
<evidence type="ECO:0000256" key="2">
    <source>
        <dbReference type="ARBA" id="ARBA00022483"/>
    </source>
</evidence>
<dbReference type="CDD" id="cd04009">
    <property type="entry name" value="C2B_Munc13-like"/>
    <property type="match status" value="1"/>
</dbReference>
<protein>
    <recommendedName>
        <fullName evidence="3">C2 domain-containing protein</fullName>
    </recommendedName>
</protein>
<name>A0AAD7ZCB1_DIPPU</name>
<dbReference type="SUPFAM" id="SSF49562">
    <property type="entry name" value="C2 domain (Calcium/lipid-binding domain, CaLB)"/>
    <property type="match status" value="1"/>
</dbReference>
<dbReference type="AlphaFoldDB" id="A0AAD7ZCB1"/>
<evidence type="ECO:0000259" key="3">
    <source>
        <dbReference type="PROSITE" id="PS50004"/>
    </source>
</evidence>
<dbReference type="PANTHER" id="PTHR45999:SF2">
    <property type="entry name" value="PROTEIN UNC-13 HOMOLOG 4B"/>
    <property type="match status" value="1"/>
</dbReference>
<dbReference type="GO" id="GO:0099503">
    <property type="term" value="C:secretory vesicle"/>
    <property type="evidence" value="ECO:0007669"/>
    <property type="project" value="TreeGrafter"/>
</dbReference>
<proteinExistence type="inferred from homology"/>
<reference evidence="4" key="1">
    <citation type="journal article" date="2023" name="IScience">
        <title>Live-bearing cockroach genome reveals convergent evolutionary mechanisms linked to viviparity in insects and beyond.</title>
        <authorList>
            <person name="Fouks B."/>
            <person name="Harrison M.C."/>
            <person name="Mikhailova A.A."/>
            <person name="Marchal E."/>
            <person name="English S."/>
            <person name="Carruthers M."/>
            <person name="Jennings E.C."/>
            <person name="Chiamaka E.L."/>
            <person name="Frigard R.A."/>
            <person name="Pippel M."/>
            <person name="Attardo G.M."/>
            <person name="Benoit J.B."/>
            <person name="Bornberg-Bauer E."/>
            <person name="Tobe S.S."/>
        </authorList>
    </citation>
    <scope>NUCLEOTIDE SEQUENCE</scope>
    <source>
        <strain evidence="4">Stay&amp;Tobe</strain>
    </source>
</reference>
<comment type="similarity">
    <text evidence="1">Belongs to the unc-13 family.</text>
</comment>
<feature type="non-terminal residue" evidence="4">
    <location>
        <position position="1"/>
    </location>
</feature>
<keyword evidence="2" id="KW-0268">Exocytosis</keyword>
<dbReference type="Proteomes" id="UP001233999">
    <property type="component" value="Unassembled WGS sequence"/>
</dbReference>
<sequence length="204" mass="23249">MEHLLPVAWDGYMGSDTQISLGARAEESKATDQGNLGLLTVRMQFVENLFRVEILNARNLNPMDVNGSCDPYVKVHLLPEERFTNITKPRTKTHKKTQFPLFDETFTLHLTAEQVQMKDGLVMFTVKDQDFLGMNEFLGEAIVPFADVPKTDMTTGLEQLSQVHLKLTRPTNLGSEVYKALENRQDKLARDFIKKQKTKHLPSK</sequence>
<dbReference type="InterPro" id="IPR000008">
    <property type="entry name" value="C2_dom"/>
</dbReference>
<reference evidence="4" key="2">
    <citation type="submission" date="2023-05" db="EMBL/GenBank/DDBJ databases">
        <authorList>
            <person name="Fouks B."/>
        </authorList>
    </citation>
    <scope>NUCLEOTIDE SEQUENCE</scope>
    <source>
        <strain evidence="4">Stay&amp;Tobe</strain>
        <tissue evidence="4">Testes</tissue>
    </source>
</reference>
<feature type="domain" description="C2" evidence="3">
    <location>
        <begin position="30"/>
        <end position="158"/>
    </location>
</feature>
<dbReference type="InterPro" id="IPR052095">
    <property type="entry name" value="UNC-13_domain"/>
</dbReference>